<dbReference type="EMBL" id="JBHSFS010000018">
    <property type="protein sequence ID" value="MFC4517179.1"/>
    <property type="molecule type" value="Genomic_DNA"/>
</dbReference>
<accession>A0ABV9BT02</accession>
<proteinExistence type="predicted"/>
<gene>
    <name evidence="2" type="ORF">ACFPEN_30190</name>
</gene>
<comment type="caution">
    <text evidence="2">The sequence shown here is derived from an EMBL/GenBank/DDBJ whole genome shotgun (WGS) entry which is preliminary data.</text>
</comment>
<feature type="transmembrane region" description="Helical" evidence="1">
    <location>
        <begin position="18"/>
        <end position="37"/>
    </location>
</feature>
<evidence type="ECO:0000256" key="1">
    <source>
        <dbReference type="SAM" id="Phobius"/>
    </source>
</evidence>
<dbReference type="Proteomes" id="UP001595990">
    <property type="component" value="Unassembled WGS sequence"/>
</dbReference>
<protein>
    <submittedName>
        <fullName evidence="2">Diguanylate cyclase</fullName>
    </submittedName>
</protein>
<dbReference type="RefSeq" id="WP_417923914.1">
    <property type="nucleotide sequence ID" value="NZ_JBHSFS010000018.1"/>
</dbReference>
<keyword evidence="1" id="KW-1133">Transmembrane helix</keyword>
<keyword evidence="1" id="KW-0812">Transmembrane</keyword>
<evidence type="ECO:0000313" key="3">
    <source>
        <dbReference type="Proteomes" id="UP001595990"/>
    </source>
</evidence>
<keyword evidence="3" id="KW-1185">Reference proteome</keyword>
<sequence>MNREARRHAGVDDATRRILVGFVVPLWIGTGLADWWLHRRSGIESTAGTRESVIHAVMLTEAGFPVVLGLFCQVDAGVLAWALLGLCAHQATAFWDVAYAEERRRVTTTEQHVHSLLETVPLMAVLSLTALHWDQALALFGRGPARPDFSLRPKARPLSGRARAGVLASVALCIAVPYAEELWRCARVDPSLASRPRPPLPATPTLRIGNA</sequence>
<keyword evidence="1" id="KW-0472">Membrane</keyword>
<organism evidence="2 3">
    <name type="scientific">Streptomyces ehimensis</name>
    <dbReference type="NCBI Taxonomy" id="68195"/>
    <lineage>
        <taxon>Bacteria</taxon>
        <taxon>Bacillati</taxon>
        <taxon>Actinomycetota</taxon>
        <taxon>Actinomycetes</taxon>
        <taxon>Kitasatosporales</taxon>
        <taxon>Streptomycetaceae</taxon>
        <taxon>Streptomyces</taxon>
    </lineage>
</organism>
<reference evidence="3" key="1">
    <citation type="journal article" date="2019" name="Int. J. Syst. Evol. Microbiol.">
        <title>The Global Catalogue of Microorganisms (GCM) 10K type strain sequencing project: providing services to taxonomists for standard genome sequencing and annotation.</title>
        <authorList>
            <consortium name="The Broad Institute Genomics Platform"/>
            <consortium name="The Broad Institute Genome Sequencing Center for Infectious Disease"/>
            <person name="Wu L."/>
            <person name="Ma J."/>
        </authorList>
    </citation>
    <scope>NUCLEOTIDE SEQUENCE [LARGE SCALE GENOMIC DNA]</scope>
    <source>
        <strain evidence="3">CECT 8064</strain>
    </source>
</reference>
<evidence type="ECO:0000313" key="2">
    <source>
        <dbReference type="EMBL" id="MFC4517179.1"/>
    </source>
</evidence>
<name>A0ABV9BT02_9ACTN</name>